<feature type="region of interest" description="Disordered" evidence="3">
    <location>
        <begin position="123"/>
        <end position="174"/>
    </location>
</feature>
<feature type="region of interest" description="Disordered" evidence="3">
    <location>
        <begin position="14"/>
        <end position="68"/>
    </location>
</feature>
<dbReference type="InterPro" id="IPR001964">
    <property type="entry name" value="Luteo_VPG"/>
</dbReference>
<feature type="compositionally biased region" description="Polar residues" evidence="3">
    <location>
        <begin position="123"/>
        <end position="138"/>
    </location>
</feature>
<evidence type="ECO:0000256" key="1">
    <source>
        <dbReference type="ARBA" id="ARBA00022448"/>
    </source>
</evidence>
<dbReference type="RefSeq" id="YP_009552854.1">
    <property type="nucleotide sequence ID" value="NC_040680.1"/>
</dbReference>
<dbReference type="GeneID" id="41702094"/>
<keyword evidence="1" id="KW-0813">Transport</keyword>
<proteinExistence type="predicted"/>
<name>A0A2U8N4S7_9TOMB</name>
<evidence type="ECO:0000313" key="4">
    <source>
        <dbReference type="EMBL" id="AWL54268.1"/>
    </source>
</evidence>
<reference evidence="4" key="1">
    <citation type="journal article" date="2018" name="Virol. J.">
        <title>Characterization of a new apple luteovirus identified by high-throughput sequencing.</title>
        <authorList>
            <person name="Liu H."/>
            <person name="Wu L."/>
            <person name="Nikolaeva E."/>
            <person name="Peter K."/>
            <person name="Liu Z."/>
            <person name="Mollov D."/>
            <person name="Cao M."/>
            <person name="Li R."/>
        </authorList>
    </citation>
    <scope>NUCLEOTIDE SEQUENCE [LARGE SCALE GENOMIC DNA]</scope>
    <source>
        <strain evidence="4">PA8</strain>
    </source>
</reference>
<organism evidence="4">
    <name type="scientific">Apple luteovirus 1</name>
    <dbReference type="NCBI Taxonomy" id="2170544"/>
    <lineage>
        <taxon>Viruses</taxon>
        <taxon>Riboviria</taxon>
        <taxon>Orthornavirae</taxon>
        <taxon>Kitrinoviricota</taxon>
        <taxon>Tolucaviricetes</taxon>
        <taxon>Tolivirales</taxon>
        <taxon>Tombusviridae</taxon>
        <taxon>Regressovirinae</taxon>
        <taxon>Luteovirus</taxon>
        <taxon>Luteovirus mali</taxon>
    </lineage>
</organism>
<accession>A0A2U8N4S7</accession>
<dbReference type="Proteomes" id="UP000290719">
    <property type="component" value="Segment"/>
</dbReference>
<dbReference type="Pfam" id="PF01659">
    <property type="entry name" value="Luteo_Vpg"/>
    <property type="match status" value="1"/>
</dbReference>
<feature type="compositionally biased region" description="Acidic residues" evidence="3">
    <location>
        <begin position="18"/>
        <end position="29"/>
    </location>
</feature>
<dbReference type="KEGG" id="vg:41702094"/>
<protein>
    <submittedName>
        <fullName evidence="4">Movement protein</fullName>
    </submittedName>
</protein>
<sequence>MDLAGLQHRHGWLWSQEGLEDEEEMEEQTLELTEAELPSLRGQLRSSLSQWTTSKPDPRGSSSSDRAYHSALRFQGEYSSPTINIKSSVSRAVMSRTPAAPLPAHLLWRSTLPVLEAPLNQESFHSPSRRTLQSSSRRGSLMGRIGSALTRTNSSSSMEEMDPRPRSRDSYSSR</sequence>
<dbReference type="EMBL" id="MF120198">
    <property type="protein sequence ID" value="AWL54268.1"/>
    <property type="molecule type" value="Genomic_RNA"/>
</dbReference>
<keyword evidence="2" id="KW-0916">Viral movement protein</keyword>
<feature type="compositionally biased region" description="Polar residues" evidence="3">
    <location>
        <begin position="51"/>
        <end position="65"/>
    </location>
</feature>
<evidence type="ECO:0000313" key="5">
    <source>
        <dbReference type="Proteomes" id="UP000290719"/>
    </source>
</evidence>
<gene>
    <name evidence="4" type="primary">ORF4</name>
</gene>
<evidence type="ECO:0000256" key="3">
    <source>
        <dbReference type="SAM" id="MobiDB-lite"/>
    </source>
</evidence>
<feature type="compositionally biased region" description="Low complexity" evidence="3">
    <location>
        <begin position="30"/>
        <end position="50"/>
    </location>
</feature>
<dbReference type="GO" id="GO:0046740">
    <property type="term" value="P:transport of virus in host, cell to cell"/>
    <property type="evidence" value="ECO:0007669"/>
    <property type="project" value="UniProtKB-KW"/>
</dbReference>
<feature type="compositionally biased region" description="Polar residues" evidence="3">
    <location>
        <begin position="149"/>
        <end position="158"/>
    </location>
</feature>
<evidence type="ECO:0000256" key="2">
    <source>
        <dbReference type="ARBA" id="ARBA00023031"/>
    </source>
</evidence>
<keyword evidence="5" id="KW-1185">Reference proteome</keyword>
<feature type="compositionally biased region" description="Basic and acidic residues" evidence="3">
    <location>
        <begin position="161"/>
        <end position="174"/>
    </location>
</feature>